<dbReference type="RefSeq" id="WP_137666814.1">
    <property type="nucleotide sequence ID" value="NZ_BJCE01000031.1"/>
</dbReference>
<evidence type="ECO:0000313" key="2">
    <source>
        <dbReference type="Proteomes" id="UP000300142"/>
    </source>
</evidence>
<evidence type="ECO:0008006" key="3">
    <source>
        <dbReference type="Google" id="ProtNLM"/>
    </source>
</evidence>
<gene>
    <name evidence="1" type="ORF">SR1949_13410</name>
</gene>
<dbReference type="AlphaFoldDB" id="A0A479ZU52"/>
<protein>
    <recommendedName>
        <fullName evidence="3">Prevent-host-death protein</fullName>
    </recommendedName>
</protein>
<name>A0A479ZU52_9CYAN</name>
<keyword evidence="2" id="KW-1185">Reference proteome</keyword>
<dbReference type="Proteomes" id="UP000300142">
    <property type="component" value="Unassembled WGS sequence"/>
</dbReference>
<reference evidence="2" key="1">
    <citation type="submission" date="2019-02" db="EMBL/GenBank/DDBJ databases">
        <title>Draft genome sequence of Sphaerospermopsis reniformis NIES-1949.</title>
        <authorList>
            <person name="Yamaguchi H."/>
            <person name="Suzuki S."/>
            <person name="Kawachi M."/>
        </authorList>
    </citation>
    <scope>NUCLEOTIDE SEQUENCE [LARGE SCALE GENOMIC DNA]</scope>
    <source>
        <strain evidence="2">NIES-1949</strain>
    </source>
</reference>
<dbReference type="NCBIfam" id="TIGR01552">
    <property type="entry name" value="phd_fam"/>
    <property type="match status" value="1"/>
</dbReference>
<dbReference type="EMBL" id="BJCE01000031">
    <property type="protein sequence ID" value="GCL36239.1"/>
    <property type="molecule type" value="Genomic_DNA"/>
</dbReference>
<sequence>MYNAELPDNLGDFGELLRRVFSGEEVILSQGGTPVARILPFYQQPLPRIPGLDRGKVVIASDFNSPLPEDILKDFLNPLDIENESIT</sequence>
<accession>A0A479ZU52</accession>
<comment type="caution">
    <text evidence="1">The sequence shown here is derived from an EMBL/GenBank/DDBJ whole genome shotgun (WGS) entry which is preliminary data.</text>
</comment>
<organism evidence="1 2">
    <name type="scientific">Sphaerospermopsis reniformis</name>
    <dbReference type="NCBI Taxonomy" id="531300"/>
    <lineage>
        <taxon>Bacteria</taxon>
        <taxon>Bacillati</taxon>
        <taxon>Cyanobacteriota</taxon>
        <taxon>Cyanophyceae</taxon>
        <taxon>Nostocales</taxon>
        <taxon>Aphanizomenonaceae</taxon>
        <taxon>Sphaerospermopsis</taxon>
    </lineage>
</organism>
<evidence type="ECO:0000313" key="1">
    <source>
        <dbReference type="EMBL" id="GCL36239.1"/>
    </source>
</evidence>
<proteinExistence type="predicted"/>